<evidence type="ECO:0000259" key="1">
    <source>
        <dbReference type="PROSITE" id="PS50526"/>
    </source>
</evidence>
<name>A0A0J7KQ84_LASNI</name>
<dbReference type="PaxDb" id="67767-A0A0J7KQ84"/>
<evidence type="ECO:0000313" key="3">
    <source>
        <dbReference type="Proteomes" id="UP000036403"/>
    </source>
</evidence>
<feature type="domain" description="RdRp catalytic" evidence="1">
    <location>
        <begin position="367"/>
        <end position="528"/>
    </location>
</feature>
<dbReference type="GO" id="GO:0004482">
    <property type="term" value="F:mRNA 5'-cap (guanine-N7-)-methyltransferase activity"/>
    <property type="evidence" value="ECO:0007669"/>
    <property type="project" value="InterPro"/>
</dbReference>
<gene>
    <name evidence="2" type="ORF">RF55_7479</name>
</gene>
<dbReference type="Pfam" id="PF00946">
    <property type="entry name" value="Mononeg_RNA_pol"/>
    <property type="match status" value="1"/>
</dbReference>
<sequence length="528" mass="62025">MDFDFNYYTYGDEFEEQEVLEERTEEVQEHGLELIKVFEELRTNYGDKVFKLLAVWESLVIGYAINDEENDLGFSDLFNTSKQAIIELIGEHTYSKIEKTILPETRSKNLVKLYLELTGICKHFGHPCLKVKDGFENVREHGTKKAVVDQVLVETCKGIFVRDFIKEYYHKKRKWPALLKYSKELELYYTKNLYPPKKHEKDYSIWSNIHLSKIFDFDYSPDTTELIKDTASAPEFDQWFLPYDNCAFKHLYNKPKPIYKGVYKPTRVIERFLIGTENEVLKKVNKLDKKFLDKKDSTAVLCRKEQKLKMEGKLFVKQTYEQRLAQTAMENIIAKQVMKYVPEQTMTDGELQQTRRLVDAAKSQGDNLEIMNLNLSKWNMRFRHALVFPFGKIIDQMFGLKNLYSYNHVWFIKSKVFNNSRLYPSDYDSNFEPISGDYFYENHLGRMEGMRQKLWTLITICIIKLSAKELDLAIDIMCQGDNQVVIIRYKPRQLSIKVGNTRHSSVVMNSPSAALIRKSVFFVALVCV</sequence>
<keyword evidence="2" id="KW-0808">Transferase</keyword>
<comment type="caution">
    <text evidence="2">The sequence shown here is derived from an EMBL/GenBank/DDBJ whole genome shotgun (WGS) entry which is preliminary data.</text>
</comment>
<dbReference type="Proteomes" id="UP000036403">
    <property type="component" value="Unassembled WGS sequence"/>
</dbReference>
<dbReference type="GO" id="GO:0005524">
    <property type="term" value="F:ATP binding"/>
    <property type="evidence" value="ECO:0007669"/>
    <property type="project" value="InterPro"/>
</dbReference>
<dbReference type="GO" id="GO:0003968">
    <property type="term" value="F:RNA-directed RNA polymerase activity"/>
    <property type="evidence" value="ECO:0007669"/>
    <property type="project" value="UniProtKB-KW"/>
</dbReference>
<organism evidence="2 3">
    <name type="scientific">Lasius niger</name>
    <name type="common">Black garden ant</name>
    <dbReference type="NCBI Taxonomy" id="67767"/>
    <lineage>
        <taxon>Eukaryota</taxon>
        <taxon>Metazoa</taxon>
        <taxon>Ecdysozoa</taxon>
        <taxon>Arthropoda</taxon>
        <taxon>Hexapoda</taxon>
        <taxon>Insecta</taxon>
        <taxon>Pterygota</taxon>
        <taxon>Neoptera</taxon>
        <taxon>Endopterygota</taxon>
        <taxon>Hymenoptera</taxon>
        <taxon>Apocrita</taxon>
        <taxon>Aculeata</taxon>
        <taxon>Formicoidea</taxon>
        <taxon>Formicidae</taxon>
        <taxon>Formicinae</taxon>
        <taxon>Lasius</taxon>
        <taxon>Lasius</taxon>
    </lineage>
</organism>
<proteinExistence type="predicted"/>
<dbReference type="EMBL" id="LBMM01004356">
    <property type="protein sequence ID" value="KMQ92517.1"/>
    <property type="molecule type" value="Genomic_DNA"/>
</dbReference>
<evidence type="ECO:0000313" key="2">
    <source>
        <dbReference type="EMBL" id="KMQ92517.1"/>
    </source>
</evidence>
<dbReference type="PROSITE" id="PS50526">
    <property type="entry name" value="RDRP_SSRNA_NEG_NONSEG"/>
    <property type="match status" value="1"/>
</dbReference>
<keyword evidence="2" id="KW-0548">Nucleotidyltransferase</keyword>
<dbReference type="InterPro" id="IPR014023">
    <property type="entry name" value="Mononeg_RNA_pol_cat"/>
</dbReference>
<accession>A0A0J7KQ84</accession>
<dbReference type="AlphaFoldDB" id="A0A0J7KQ84"/>
<keyword evidence="3" id="KW-1185">Reference proteome</keyword>
<dbReference type="OrthoDB" id="7473876at2759"/>
<protein>
    <submittedName>
        <fullName evidence="2">RNA-dependent RNA polymerase</fullName>
    </submittedName>
</protein>
<keyword evidence="2" id="KW-0696">RNA-directed RNA polymerase</keyword>
<reference evidence="2 3" key="1">
    <citation type="submission" date="2015-04" db="EMBL/GenBank/DDBJ databases">
        <title>Lasius niger genome sequencing.</title>
        <authorList>
            <person name="Konorov E.A."/>
            <person name="Nikitin M.A."/>
            <person name="Kirill M.V."/>
            <person name="Chang P."/>
        </authorList>
    </citation>
    <scope>NUCLEOTIDE SEQUENCE [LARGE SCALE GENOMIC DNA]</scope>
    <source>
        <tissue evidence="2">Whole</tissue>
    </source>
</reference>